<comment type="caution">
    <text evidence="2">The sequence shown here is derived from an EMBL/GenBank/DDBJ whole genome shotgun (WGS) entry which is preliminary data.</text>
</comment>
<dbReference type="eggNOG" id="ENOG502RHQT">
    <property type="taxonomic scope" value="Eukaryota"/>
</dbReference>
<dbReference type="CDD" id="cd09917">
    <property type="entry name" value="F-box_SF"/>
    <property type="match status" value="1"/>
</dbReference>
<dbReference type="InterPro" id="IPR001810">
    <property type="entry name" value="F-box_dom"/>
</dbReference>
<evidence type="ECO:0000259" key="1">
    <source>
        <dbReference type="PROSITE" id="PS50181"/>
    </source>
</evidence>
<evidence type="ECO:0000313" key="3">
    <source>
        <dbReference type="Proteomes" id="UP000054988"/>
    </source>
</evidence>
<dbReference type="EMBL" id="LATX01001174">
    <property type="protein sequence ID" value="KTB43395.1"/>
    <property type="molecule type" value="Genomic_DNA"/>
</dbReference>
<dbReference type="Gene3D" id="1.20.1280.50">
    <property type="match status" value="1"/>
</dbReference>
<proteinExistence type="predicted"/>
<dbReference type="InterPro" id="IPR036047">
    <property type="entry name" value="F-box-like_dom_sf"/>
</dbReference>
<sequence length="492" mass="57495">MNTTVLAKKYNLPFDVWEVIFQYCSTSTLLNVCLVCRTFRSISTRLIYRHLELTRGHETIGCFRTLSKNSLAARSVRQLWMKFRIDIYPEASVLLQGFFRLLSRALPRLIHIKTLEFRVIHRDLPQLAEHFSYVFEKCVFPQLSMLLLYTPITTTIASFLHRHQETLKTLFLMPLTEMNTENTMKLAKVGRWRFPNLSWFHASATVVPVFLSEPTILPSVRKMEVSCTLDPTIVLGDIIRGMKKSVGDRRLSRLSFNRSGWNVDLIEEIAMGELKFGILTVHCIWFEHLEEEEEMILNEDKLVRVQQSLAKISASETLHSFFWSVETNGGDYPEPSLTVDEELQWMMRFGEACPSLNICQIPHGLQWNRYTDTIWIPDDDPSKEFLATEWLFDQLHTRRFPALQEFLEILEAKAKYPSLAFIKEVVKGFCESVEDSEEEESRRTKTEDLLAVGILFVFWFTDLSGWKESPAYQRIRERWLEAKEKKPRVVEA</sequence>
<name>A0A0W0G489_MONRR</name>
<evidence type="ECO:0000313" key="2">
    <source>
        <dbReference type="EMBL" id="KTB43395.1"/>
    </source>
</evidence>
<gene>
    <name evidence="2" type="ORF">WG66_4017</name>
</gene>
<reference evidence="2 3" key="1">
    <citation type="submission" date="2015-12" db="EMBL/GenBank/DDBJ databases">
        <title>Draft genome sequence of Moniliophthora roreri, the causal agent of frosty pod rot of cacao.</title>
        <authorList>
            <person name="Aime M.C."/>
            <person name="Diaz-Valderrama J.R."/>
            <person name="Kijpornyongpan T."/>
            <person name="Phillips-Mora W."/>
        </authorList>
    </citation>
    <scope>NUCLEOTIDE SEQUENCE [LARGE SCALE GENOMIC DNA]</scope>
    <source>
        <strain evidence="2 3">MCA 2952</strain>
    </source>
</reference>
<dbReference type="Proteomes" id="UP000054988">
    <property type="component" value="Unassembled WGS sequence"/>
</dbReference>
<dbReference type="SUPFAM" id="SSF81383">
    <property type="entry name" value="F-box domain"/>
    <property type="match status" value="1"/>
</dbReference>
<protein>
    <recommendedName>
        <fullName evidence="1">F-box domain-containing protein</fullName>
    </recommendedName>
</protein>
<dbReference type="PROSITE" id="PS50181">
    <property type="entry name" value="FBOX"/>
    <property type="match status" value="1"/>
</dbReference>
<dbReference type="SMART" id="SM00256">
    <property type="entry name" value="FBOX"/>
    <property type="match status" value="1"/>
</dbReference>
<dbReference type="Pfam" id="PF00646">
    <property type="entry name" value="F-box"/>
    <property type="match status" value="1"/>
</dbReference>
<feature type="domain" description="F-box" evidence="1">
    <location>
        <begin position="6"/>
        <end position="51"/>
    </location>
</feature>
<organism evidence="2 3">
    <name type="scientific">Moniliophthora roreri</name>
    <name type="common">Frosty pod rot fungus</name>
    <name type="synonym">Monilia roreri</name>
    <dbReference type="NCBI Taxonomy" id="221103"/>
    <lineage>
        <taxon>Eukaryota</taxon>
        <taxon>Fungi</taxon>
        <taxon>Dikarya</taxon>
        <taxon>Basidiomycota</taxon>
        <taxon>Agaricomycotina</taxon>
        <taxon>Agaricomycetes</taxon>
        <taxon>Agaricomycetidae</taxon>
        <taxon>Agaricales</taxon>
        <taxon>Marasmiineae</taxon>
        <taxon>Marasmiaceae</taxon>
        <taxon>Moniliophthora</taxon>
    </lineage>
</organism>
<accession>A0A0W0G489</accession>
<dbReference type="AlphaFoldDB" id="A0A0W0G489"/>